<reference evidence="2 3" key="1">
    <citation type="journal article" date="2013" name="ISME J.">
        <title>By their genes ye shall know them: genomic signatures of predatory bacteria.</title>
        <authorList>
            <person name="Pasternak Z."/>
            <person name="Pietrokovski S."/>
            <person name="Rotem O."/>
            <person name="Gophna U."/>
            <person name="Lurie-Weinberger M.N."/>
            <person name="Jurkevitch E."/>
        </authorList>
    </citation>
    <scope>NUCLEOTIDE SEQUENCE [LARGE SCALE GENOMIC DNA]</scope>
    <source>
        <strain evidence="2 3">JSS</strain>
    </source>
</reference>
<dbReference type="HOGENOM" id="CLU_1381749_0_0_7"/>
<dbReference type="PATRIC" id="fig|1184267.3.peg.506"/>
<accession>M4V695</accession>
<dbReference type="EMBL" id="CP003537">
    <property type="protein sequence ID" value="AGH94718.1"/>
    <property type="molecule type" value="Genomic_DNA"/>
</dbReference>
<feature type="signal peptide" evidence="1">
    <location>
        <begin position="1"/>
        <end position="21"/>
    </location>
</feature>
<dbReference type="KEGG" id="bex:A11Q_498"/>
<dbReference type="RefSeq" id="WP_015469208.1">
    <property type="nucleotide sequence ID" value="NC_020813.1"/>
</dbReference>
<name>M4V695_9BACT</name>
<keyword evidence="3" id="KW-1185">Reference proteome</keyword>
<dbReference type="Gene3D" id="3.40.1000.10">
    <property type="entry name" value="Mog1/PsbP, alpha/beta/alpha sandwich"/>
    <property type="match status" value="1"/>
</dbReference>
<evidence type="ECO:0000256" key="1">
    <source>
        <dbReference type="SAM" id="SignalP"/>
    </source>
</evidence>
<dbReference type="AlphaFoldDB" id="M4V695"/>
<sequence>MKALFSTLLTPFFLMSQMALAAPHPLTGSSIINKASNSMAFTQLGFSLDSIPENWNYTRSTESTTPVLEIGNNDQTLLSFRLETVTAKTKLETYVRQHLRDYNQYGFEVMGLQSHNKSATPSVIVDLRQKNNSSRSRQVFFHKDDKLIIATCADTQQRFDQTLNTCNRILGTFTWR</sequence>
<dbReference type="Proteomes" id="UP000012040">
    <property type="component" value="Chromosome"/>
</dbReference>
<evidence type="ECO:0000313" key="2">
    <source>
        <dbReference type="EMBL" id="AGH94718.1"/>
    </source>
</evidence>
<dbReference type="OrthoDB" id="5292595at2"/>
<dbReference type="STRING" id="1184267.A11Q_498"/>
<organism evidence="2 3">
    <name type="scientific">Pseudobdellovibrio exovorus JSS</name>
    <dbReference type="NCBI Taxonomy" id="1184267"/>
    <lineage>
        <taxon>Bacteria</taxon>
        <taxon>Pseudomonadati</taxon>
        <taxon>Bdellovibrionota</taxon>
        <taxon>Bdellovibrionia</taxon>
        <taxon>Bdellovibrionales</taxon>
        <taxon>Pseudobdellovibrionaceae</taxon>
        <taxon>Pseudobdellovibrio</taxon>
    </lineage>
</organism>
<gene>
    <name evidence="2" type="ORF">A11Q_498</name>
</gene>
<protein>
    <recommendedName>
        <fullName evidence="4">DUF1795 domain-containing protein</fullName>
    </recommendedName>
</protein>
<feature type="chain" id="PRO_5004059901" description="DUF1795 domain-containing protein" evidence="1">
    <location>
        <begin position="22"/>
        <end position="176"/>
    </location>
</feature>
<evidence type="ECO:0000313" key="3">
    <source>
        <dbReference type="Proteomes" id="UP000012040"/>
    </source>
</evidence>
<keyword evidence="1" id="KW-0732">Signal</keyword>
<dbReference type="eggNOG" id="ENOG5031V6T">
    <property type="taxonomic scope" value="Bacteria"/>
</dbReference>
<proteinExistence type="predicted"/>
<evidence type="ECO:0008006" key="4">
    <source>
        <dbReference type="Google" id="ProtNLM"/>
    </source>
</evidence>